<evidence type="ECO:0000256" key="10">
    <source>
        <dbReference type="ARBA" id="ARBA00022777"/>
    </source>
</evidence>
<keyword evidence="15" id="KW-0325">Glycoprotein</keyword>
<keyword evidence="22" id="KW-1185">Reference proteome</keyword>
<dbReference type="InterPro" id="IPR013320">
    <property type="entry name" value="ConA-like_dom_sf"/>
</dbReference>
<dbReference type="Proteomes" id="UP000886520">
    <property type="component" value="Chromosome 23"/>
</dbReference>
<keyword evidence="10" id="KW-0418">Kinase</keyword>
<dbReference type="Gene3D" id="3.30.200.20">
    <property type="entry name" value="Phosphorylase Kinase, domain 1"/>
    <property type="match status" value="1"/>
</dbReference>
<evidence type="ECO:0000256" key="15">
    <source>
        <dbReference type="ARBA" id="ARBA00023180"/>
    </source>
</evidence>
<dbReference type="Gene3D" id="1.10.510.10">
    <property type="entry name" value="Transferase(Phosphotransferase) domain 1"/>
    <property type="match status" value="1"/>
</dbReference>
<feature type="transmembrane region" description="Helical" evidence="18">
    <location>
        <begin position="262"/>
        <end position="286"/>
    </location>
</feature>
<dbReference type="Pfam" id="PF00139">
    <property type="entry name" value="Lectin_legB"/>
    <property type="match status" value="1"/>
</dbReference>
<dbReference type="GO" id="GO:0002229">
    <property type="term" value="P:defense response to oomycetes"/>
    <property type="evidence" value="ECO:0007669"/>
    <property type="project" value="UniProtKB-ARBA"/>
</dbReference>
<dbReference type="CDD" id="cd14066">
    <property type="entry name" value="STKc_IRAK"/>
    <property type="match status" value="1"/>
</dbReference>
<proteinExistence type="inferred from homology"/>
<dbReference type="Gene3D" id="2.60.120.200">
    <property type="match status" value="1"/>
</dbReference>
<keyword evidence="8" id="KW-0430">Lectin</keyword>
<reference evidence="21" key="1">
    <citation type="submission" date="2021-01" db="EMBL/GenBank/DDBJ databases">
        <title>Adiantum capillus-veneris genome.</title>
        <authorList>
            <person name="Fang Y."/>
            <person name="Liao Q."/>
        </authorList>
    </citation>
    <scope>NUCLEOTIDE SEQUENCE</scope>
    <source>
        <strain evidence="21">H3</strain>
        <tissue evidence="21">Leaf</tissue>
    </source>
</reference>
<evidence type="ECO:0000256" key="5">
    <source>
        <dbReference type="ARBA" id="ARBA00022679"/>
    </source>
</evidence>
<dbReference type="SUPFAM" id="SSF49899">
    <property type="entry name" value="Concanavalin A-like lectins/glucanases"/>
    <property type="match status" value="1"/>
</dbReference>
<evidence type="ECO:0000313" key="22">
    <source>
        <dbReference type="Proteomes" id="UP000886520"/>
    </source>
</evidence>
<dbReference type="PROSITE" id="PS00107">
    <property type="entry name" value="PROTEIN_KINASE_ATP"/>
    <property type="match status" value="1"/>
</dbReference>
<evidence type="ECO:0000256" key="3">
    <source>
        <dbReference type="ARBA" id="ARBA00010217"/>
    </source>
</evidence>
<feature type="signal peptide" evidence="19">
    <location>
        <begin position="1"/>
        <end position="24"/>
    </location>
</feature>
<evidence type="ECO:0000256" key="4">
    <source>
        <dbReference type="ARBA" id="ARBA00022475"/>
    </source>
</evidence>
<evidence type="ECO:0000256" key="13">
    <source>
        <dbReference type="ARBA" id="ARBA00023136"/>
    </source>
</evidence>
<dbReference type="PROSITE" id="PS50011">
    <property type="entry name" value="PROTEIN_KINASE_DOM"/>
    <property type="match status" value="1"/>
</dbReference>
<dbReference type="AlphaFoldDB" id="A0A9D4U4K9"/>
<keyword evidence="12 18" id="KW-1133">Transmembrane helix</keyword>
<dbReference type="GO" id="GO:0004672">
    <property type="term" value="F:protein kinase activity"/>
    <property type="evidence" value="ECO:0007669"/>
    <property type="project" value="InterPro"/>
</dbReference>
<keyword evidence="11 16" id="KW-0067">ATP-binding</keyword>
<dbReference type="InterPro" id="IPR008271">
    <property type="entry name" value="Ser/Thr_kinase_AS"/>
</dbReference>
<evidence type="ECO:0000256" key="19">
    <source>
        <dbReference type="SAM" id="SignalP"/>
    </source>
</evidence>
<evidence type="ECO:0000256" key="18">
    <source>
        <dbReference type="SAM" id="Phobius"/>
    </source>
</evidence>
<evidence type="ECO:0000256" key="6">
    <source>
        <dbReference type="ARBA" id="ARBA00022692"/>
    </source>
</evidence>
<dbReference type="InterPro" id="IPR050528">
    <property type="entry name" value="L-type_Lectin-RKs"/>
</dbReference>
<accession>A0A9D4U4K9</accession>
<feature type="region of interest" description="Disordered" evidence="17">
    <location>
        <begin position="638"/>
        <end position="662"/>
    </location>
</feature>
<feature type="domain" description="Protein kinase" evidence="20">
    <location>
        <begin position="334"/>
        <end position="612"/>
    </location>
</feature>
<keyword evidence="14" id="KW-0675">Receptor</keyword>
<evidence type="ECO:0000256" key="11">
    <source>
        <dbReference type="ARBA" id="ARBA00022840"/>
    </source>
</evidence>
<dbReference type="Pfam" id="PF00069">
    <property type="entry name" value="Pkinase"/>
    <property type="match status" value="1"/>
</dbReference>
<keyword evidence="7 19" id="KW-0732">Signal</keyword>
<organism evidence="21 22">
    <name type="scientific">Adiantum capillus-veneris</name>
    <name type="common">Maidenhair fern</name>
    <dbReference type="NCBI Taxonomy" id="13818"/>
    <lineage>
        <taxon>Eukaryota</taxon>
        <taxon>Viridiplantae</taxon>
        <taxon>Streptophyta</taxon>
        <taxon>Embryophyta</taxon>
        <taxon>Tracheophyta</taxon>
        <taxon>Polypodiopsida</taxon>
        <taxon>Polypodiidae</taxon>
        <taxon>Polypodiales</taxon>
        <taxon>Pteridineae</taxon>
        <taxon>Pteridaceae</taxon>
        <taxon>Vittarioideae</taxon>
        <taxon>Adiantum</taxon>
    </lineage>
</organism>
<dbReference type="OrthoDB" id="4062651at2759"/>
<evidence type="ECO:0000256" key="17">
    <source>
        <dbReference type="SAM" id="MobiDB-lite"/>
    </source>
</evidence>
<evidence type="ECO:0000259" key="20">
    <source>
        <dbReference type="PROSITE" id="PS50011"/>
    </source>
</evidence>
<keyword evidence="4" id="KW-1003">Cell membrane</keyword>
<dbReference type="SMART" id="SM00220">
    <property type="entry name" value="S_TKc"/>
    <property type="match status" value="1"/>
</dbReference>
<comment type="caution">
    <text evidence="21">The sequence shown here is derived from an EMBL/GenBank/DDBJ whole genome shotgun (WGS) entry which is preliminary data.</text>
</comment>
<evidence type="ECO:0000256" key="9">
    <source>
        <dbReference type="ARBA" id="ARBA00022741"/>
    </source>
</evidence>
<dbReference type="InterPro" id="IPR017441">
    <property type="entry name" value="Protein_kinase_ATP_BS"/>
</dbReference>
<keyword evidence="13 18" id="KW-0472">Membrane</keyword>
<feature type="chain" id="PRO_5039689461" description="Protein kinase domain-containing protein" evidence="19">
    <location>
        <begin position="25"/>
        <end position="662"/>
    </location>
</feature>
<evidence type="ECO:0000256" key="14">
    <source>
        <dbReference type="ARBA" id="ARBA00023170"/>
    </source>
</evidence>
<gene>
    <name evidence="21" type="ORF">GOP47_0023408</name>
</gene>
<protein>
    <recommendedName>
        <fullName evidence="20">Protein kinase domain-containing protein</fullName>
    </recommendedName>
</protein>
<evidence type="ECO:0000256" key="1">
    <source>
        <dbReference type="ARBA" id="ARBA00004251"/>
    </source>
</evidence>
<dbReference type="InterPro" id="IPR000719">
    <property type="entry name" value="Prot_kinase_dom"/>
</dbReference>
<evidence type="ECO:0000256" key="8">
    <source>
        <dbReference type="ARBA" id="ARBA00022734"/>
    </source>
</evidence>
<dbReference type="CDD" id="cd06899">
    <property type="entry name" value="lectin_legume_LecRK_Arcelin_ConA"/>
    <property type="match status" value="1"/>
</dbReference>
<dbReference type="EMBL" id="JABFUD020000023">
    <property type="protein sequence ID" value="KAI5060903.1"/>
    <property type="molecule type" value="Genomic_DNA"/>
</dbReference>
<keyword evidence="6 18" id="KW-0812">Transmembrane</keyword>
<comment type="similarity">
    <text evidence="2">In the N-terminal section; belongs to the leguminous lectin family.</text>
</comment>
<name>A0A9D4U4K9_ADICA</name>
<keyword evidence="9 16" id="KW-0547">Nucleotide-binding</keyword>
<evidence type="ECO:0000256" key="12">
    <source>
        <dbReference type="ARBA" id="ARBA00022989"/>
    </source>
</evidence>
<comment type="subcellular location">
    <subcellularLocation>
        <location evidence="1">Cell membrane</location>
        <topology evidence="1">Single-pass type I membrane protein</topology>
    </subcellularLocation>
</comment>
<dbReference type="FunFam" id="1.10.510.10:FF:000240">
    <property type="entry name" value="Lectin-domain containing receptor kinase A4.3"/>
    <property type="match status" value="1"/>
</dbReference>
<keyword evidence="5" id="KW-0808">Transferase</keyword>
<feature type="binding site" evidence="16">
    <location>
        <position position="362"/>
    </location>
    <ligand>
        <name>ATP</name>
        <dbReference type="ChEBI" id="CHEBI:30616"/>
    </ligand>
</feature>
<dbReference type="PROSITE" id="PS00108">
    <property type="entry name" value="PROTEIN_KINASE_ST"/>
    <property type="match status" value="1"/>
</dbReference>
<dbReference type="SUPFAM" id="SSF56112">
    <property type="entry name" value="Protein kinase-like (PK-like)"/>
    <property type="match status" value="1"/>
</dbReference>
<comment type="similarity">
    <text evidence="3">In the C-terminal section; belongs to the protein kinase superfamily. Ser/Thr protein kinase family.</text>
</comment>
<dbReference type="GO" id="GO:0030246">
    <property type="term" value="F:carbohydrate binding"/>
    <property type="evidence" value="ECO:0007669"/>
    <property type="project" value="UniProtKB-KW"/>
</dbReference>
<feature type="compositionally biased region" description="Polar residues" evidence="17">
    <location>
        <begin position="647"/>
        <end position="662"/>
    </location>
</feature>
<dbReference type="PROSITE" id="PS51257">
    <property type="entry name" value="PROKAR_LIPOPROTEIN"/>
    <property type="match status" value="1"/>
</dbReference>
<evidence type="ECO:0000313" key="21">
    <source>
        <dbReference type="EMBL" id="KAI5060903.1"/>
    </source>
</evidence>
<dbReference type="PANTHER" id="PTHR27007">
    <property type="match status" value="1"/>
</dbReference>
<evidence type="ECO:0000256" key="2">
    <source>
        <dbReference type="ARBA" id="ARBA00008536"/>
    </source>
</evidence>
<evidence type="ECO:0000256" key="16">
    <source>
        <dbReference type="PROSITE-ProRule" id="PRU10141"/>
    </source>
</evidence>
<dbReference type="InterPro" id="IPR011009">
    <property type="entry name" value="Kinase-like_dom_sf"/>
</dbReference>
<dbReference type="FunFam" id="3.30.200.20:FF:000178">
    <property type="entry name" value="serine/threonine-protein kinase PBS1-like"/>
    <property type="match status" value="1"/>
</dbReference>
<dbReference type="GO" id="GO:0005886">
    <property type="term" value="C:plasma membrane"/>
    <property type="evidence" value="ECO:0007669"/>
    <property type="project" value="UniProtKB-SubCell"/>
</dbReference>
<evidence type="ECO:0000256" key="7">
    <source>
        <dbReference type="ARBA" id="ARBA00022729"/>
    </source>
</evidence>
<sequence length="662" mass="73598">MMMKLRQFLNIFLVNIVVFSACSSEGIQFQHPSFSSIADLSDIKIVYQDSWYHGQDAIPDKSGIWLTPNPIDVTSNKFSNIGPYSTSGSGMTFFISHFDKAPNNSDGRFFGLFDPHAATEAQKFFAVEFDTYLSSDLNDPSASHIGIDVNSLVSRNYTDTSPTSSSPFYPQLYLYNNDTFTARIAYDSLTNLIQVWMTNSLSSASAMSQAVLELSYDLSTVFEDFMYVGFSATNKVGEDGMEGHVVKSWSFTSEDFKEPSEVIVPIAIALPILFALGLFGITLFLIKRRRKKRMNHLPSTVRQSRESGTILLGSGRCTLPRYSYKELKRSAHDFSEQSKIGKGGFSIVYRGTLADGSIVAIKRLKEGVRKEAEFSAEMNIISSIRHRNLLQLRGWCHEKGEAMLVYNYLSNGSLDRYLYGEKKGELQSKTRLKILVGVASALEYLHGNLGECVLHRDVKAANVLLTKGFEPMLGDFGLARLVAHDEGAVTMTVVGTPGYVAPEVVYTGRFTDRADVYSFGVLALEMAYGRPAMIQSSLQQEEARIVDYAWMLHQRDQLMEALDPCMSVQDSAQKEQQWRPVLHVALMCCNPLPESRPTMMQVYQALKGDTVLLSQPLPATRPLYPTFPDWPSLLSASSATSTSGLSVTNSRSEGGRSWTASK</sequence>
<dbReference type="GO" id="GO:0005524">
    <property type="term" value="F:ATP binding"/>
    <property type="evidence" value="ECO:0007669"/>
    <property type="project" value="UniProtKB-UniRule"/>
</dbReference>
<dbReference type="InterPro" id="IPR001220">
    <property type="entry name" value="Legume_lectin_dom"/>
</dbReference>